<dbReference type="PANTHER" id="PTHR45849">
    <property type="entry name" value="FACT COMPLEX SUBUNIT SSRP1"/>
    <property type="match status" value="1"/>
</dbReference>
<gene>
    <name evidence="7" type="ORF">POJ06DRAFT_129531</name>
</gene>
<dbReference type="InterPro" id="IPR050454">
    <property type="entry name" value="RTT106/SSRP1_HistChap/FACT"/>
</dbReference>
<sequence length="378" mass="41059">MADTSAFLDAIADTTVRGAVASYISAHPDAAPVFASLISHFCPPTTSKKRKHSPLPTAAAATTPLVFAPGISFSVPQRKKLTLALYADRIVLLPASATATATDSDDIIYTVPTRDVTGYMYLPTPARATKSYTMLLLPRDPSPNKADAIVFTVPDSAGAFTGPYADGGGSAGGDVLLRVLADLGIPRLDDEQTFAVEAHRGTKDGYLYFSTRGVLFGFKKPVWYVDRDDIDAVSYSSITRVTFNLTIAVAGTDDDEVEFGMVDQARFADIDEYVRKWRLADRSMAEERRAKNELKHRHQDGHDGQLLKAEQEWREIDGNVDDRPGPDDEDDDEDDEDDENFEVDDDDDDGGSPSESSSDESGGGGGGGRRQQDYDEPD</sequence>
<comment type="caution">
    <text evidence="7">The sequence shown here is derived from an EMBL/GenBank/DDBJ whole genome shotgun (WGS) entry which is preliminary data.</text>
</comment>
<dbReference type="Proteomes" id="UP001217417">
    <property type="component" value="Unassembled WGS sequence"/>
</dbReference>
<evidence type="ECO:0000256" key="4">
    <source>
        <dbReference type="ARBA" id="ARBA00023186"/>
    </source>
</evidence>
<dbReference type="GeneID" id="80879510"/>
<feature type="compositionally biased region" description="Basic and acidic residues" evidence="5">
    <location>
        <begin position="316"/>
        <end position="326"/>
    </location>
</feature>
<dbReference type="EMBL" id="JARPMG010000007">
    <property type="protein sequence ID" value="KAJ8099162.1"/>
    <property type="molecule type" value="Genomic_DNA"/>
</dbReference>
<feature type="region of interest" description="Disordered" evidence="5">
    <location>
        <begin position="316"/>
        <end position="378"/>
    </location>
</feature>
<evidence type="ECO:0000256" key="5">
    <source>
        <dbReference type="SAM" id="MobiDB-lite"/>
    </source>
</evidence>
<keyword evidence="8" id="KW-1185">Reference proteome</keyword>
<protein>
    <recommendedName>
        <fullName evidence="2">Histone chaperone RTT106</fullName>
    </recommendedName>
    <alternativeName>
        <fullName evidence="3">Histone chaperone rtt106</fullName>
    </alternativeName>
</protein>
<evidence type="ECO:0000259" key="6">
    <source>
        <dbReference type="SMART" id="SM01287"/>
    </source>
</evidence>
<dbReference type="Gene3D" id="2.30.29.30">
    <property type="entry name" value="Pleckstrin-homology domain (PH domain)/Phosphotyrosine-binding domain (PTB)"/>
    <property type="match status" value="1"/>
</dbReference>
<dbReference type="SUPFAM" id="SSF50729">
    <property type="entry name" value="PH domain-like"/>
    <property type="match status" value="1"/>
</dbReference>
<dbReference type="SMART" id="SM01287">
    <property type="entry name" value="Rtt106"/>
    <property type="match status" value="1"/>
</dbReference>
<reference evidence="7" key="1">
    <citation type="submission" date="2023-03" db="EMBL/GenBank/DDBJ databases">
        <title>Near-Complete genome sequence of Lipomyces tetrasporous NRRL Y-64009, an oleaginous yeast capable of growing on lignocellulosic hydrolysates.</title>
        <authorList>
            <consortium name="Lawrence Berkeley National Laboratory"/>
            <person name="Jagtap S.S."/>
            <person name="Liu J.-J."/>
            <person name="Walukiewicz H.E."/>
            <person name="Pangilinan J."/>
            <person name="Lipzen A."/>
            <person name="Ahrendt S."/>
            <person name="Koriabine M."/>
            <person name="Cobaugh K."/>
            <person name="Salamov A."/>
            <person name="Yoshinaga Y."/>
            <person name="Ng V."/>
            <person name="Daum C."/>
            <person name="Grigoriev I.V."/>
            <person name="Slininger P.J."/>
            <person name="Dien B.S."/>
            <person name="Jin Y.-S."/>
            <person name="Rao C.V."/>
        </authorList>
    </citation>
    <scope>NUCLEOTIDE SEQUENCE</scope>
    <source>
        <strain evidence="7">NRRL Y-64009</strain>
    </source>
</reference>
<dbReference type="AlphaFoldDB" id="A0AAD7QPE8"/>
<dbReference type="RefSeq" id="XP_056042612.1">
    <property type="nucleotide sequence ID" value="XM_056184344.1"/>
</dbReference>
<organism evidence="7 8">
    <name type="scientific">Lipomyces tetrasporus</name>
    <dbReference type="NCBI Taxonomy" id="54092"/>
    <lineage>
        <taxon>Eukaryota</taxon>
        <taxon>Fungi</taxon>
        <taxon>Dikarya</taxon>
        <taxon>Ascomycota</taxon>
        <taxon>Saccharomycotina</taxon>
        <taxon>Lipomycetes</taxon>
        <taxon>Lipomycetales</taxon>
        <taxon>Lipomycetaceae</taxon>
        <taxon>Lipomyces</taxon>
    </lineage>
</organism>
<dbReference type="InterPro" id="IPR013719">
    <property type="entry name" value="RTT106/SPT16-like_middle_dom"/>
</dbReference>
<evidence type="ECO:0000313" key="7">
    <source>
        <dbReference type="EMBL" id="KAJ8099162.1"/>
    </source>
</evidence>
<dbReference type="PANTHER" id="PTHR45849:SF3">
    <property type="entry name" value="HISTONE CHAPERONE RTT106"/>
    <property type="match status" value="1"/>
</dbReference>
<feature type="compositionally biased region" description="Low complexity" evidence="5">
    <location>
        <begin position="351"/>
        <end position="360"/>
    </location>
</feature>
<evidence type="ECO:0000313" key="8">
    <source>
        <dbReference type="Proteomes" id="UP001217417"/>
    </source>
</evidence>
<feature type="compositionally biased region" description="Acidic residues" evidence="5">
    <location>
        <begin position="327"/>
        <end position="350"/>
    </location>
</feature>
<comment type="similarity">
    <text evidence="1">Belongs to the RTT106 family.</text>
</comment>
<proteinExistence type="inferred from homology"/>
<dbReference type="GO" id="GO:0031491">
    <property type="term" value="F:nucleosome binding"/>
    <property type="evidence" value="ECO:0007669"/>
    <property type="project" value="TreeGrafter"/>
</dbReference>
<dbReference type="InterPro" id="IPR011993">
    <property type="entry name" value="PH-like_dom_sf"/>
</dbReference>
<dbReference type="GO" id="GO:0042393">
    <property type="term" value="F:histone binding"/>
    <property type="evidence" value="ECO:0007669"/>
    <property type="project" value="TreeGrafter"/>
</dbReference>
<dbReference type="Pfam" id="PF08512">
    <property type="entry name" value="Rttp106-like_middle"/>
    <property type="match status" value="1"/>
</dbReference>
<evidence type="ECO:0000256" key="1">
    <source>
        <dbReference type="ARBA" id="ARBA00006159"/>
    </source>
</evidence>
<evidence type="ECO:0000256" key="2">
    <source>
        <dbReference type="ARBA" id="ARBA00017355"/>
    </source>
</evidence>
<feature type="domain" description="Histone chaperone RTT106/FACT complex subunit SPT16-like middle" evidence="6">
    <location>
        <begin position="193"/>
        <end position="284"/>
    </location>
</feature>
<accession>A0AAD7QPE8</accession>
<name>A0AAD7QPE8_9ASCO</name>
<evidence type="ECO:0000256" key="3">
    <source>
        <dbReference type="ARBA" id="ARBA00018462"/>
    </source>
</evidence>
<dbReference type="Gene3D" id="2.30.29.120">
    <property type="match status" value="1"/>
</dbReference>
<keyword evidence="4" id="KW-0143">Chaperone</keyword>